<dbReference type="SMART" id="SM00353">
    <property type="entry name" value="HLH"/>
    <property type="match status" value="1"/>
</dbReference>
<dbReference type="InterPro" id="IPR011598">
    <property type="entry name" value="bHLH_dom"/>
</dbReference>
<evidence type="ECO:0000313" key="8">
    <source>
        <dbReference type="Proteomes" id="UP000504603"/>
    </source>
</evidence>
<dbReference type="GO" id="GO:0003700">
    <property type="term" value="F:DNA-binding transcription factor activity"/>
    <property type="evidence" value="ECO:0007669"/>
    <property type="project" value="InterPro"/>
</dbReference>
<dbReference type="GO" id="GO:0003677">
    <property type="term" value="F:DNA binding"/>
    <property type="evidence" value="ECO:0007669"/>
    <property type="project" value="UniProtKB-KW"/>
</dbReference>
<dbReference type="InterPro" id="IPR044283">
    <property type="entry name" value="FAMA/SPEECHLESS/MUTE-like"/>
</dbReference>
<feature type="compositionally biased region" description="Polar residues" evidence="6">
    <location>
        <begin position="108"/>
        <end position="130"/>
    </location>
</feature>
<dbReference type="GO" id="GO:0045893">
    <property type="term" value="P:positive regulation of DNA-templated transcription"/>
    <property type="evidence" value="ECO:0007669"/>
    <property type="project" value="TreeGrafter"/>
</dbReference>
<organism evidence="8 9">
    <name type="scientific">Momordica charantia</name>
    <name type="common">Bitter gourd</name>
    <name type="synonym">Balsam pear</name>
    <dbReference type="NCBI Taxonomy" id="3673"/>
    <lineage>
        <taxon>Eukaryota</taxon>
        <taxon>Viridiplantae</taxon>
        <taxon>Streptophyta</taxon>
        <taxon>Embryophyta</taxon>
        <taxon>Tracheophyta</taxon>
        <taxon>Spermatophyta</taxon>
        <taxon>Magnoliopsida</taxon>
        <taxon>eudicotyledons</taxon>
        <taxon>Gunneridae</taxon>
        <taxon>Pentapetalae</taxon>
        <taxon>rosids</taxon>
        <taxon>fabids</taxon>
        <taxon>Cucurbitales</taxon>
        <taxon>Cucurbitaceae</taxon>
        <taxon>Momordiceae</taxon>
        <taxon>Momordica</taxon>
    </lineage>
</organism>
<dbReference type="PROSITE" id="PS50888">
    <property type="entry name" value="BHLH"/>
    <property type="match status" value="1"/>
</dbReference>
<comment type="subcellular location">
    <subcellularLocation>
        <location evidence="1">Nucleus</location>
    </subcellularLocation>
</comment>
<keyword evidence="2" id="KW-0805">Transcription regulation</keyword>
<feature type="compositionally biased region" description="Basic residues" evidence="6">
    <location>
        <begin position="140"/>
        <end position="150"/>
    </location>
</feature>
<protein>
    <submittedName>
        <fullName evidence="9">LOW QUALITY PROTEIN: transcription factor bHLH67</fullName>
    </submittedName>
</protein>
<keyword evidence="3" id="KW-0238">DNA-binding</keyword>
<evidence type="ECO:0000259" key="7">
    <source>
        <dbReference type="PROSITE" id="PS50888"/>
    </source>
</evidence>
<feature type="domain" description="BHLH" evidence="7">
    <location>
        <begin position="158"/>
        <end position="209"/>
    </location>
</feature>
<dbReference type="GO" id="GO:0046983">
    <property type="term" value="F:protein dimerization activity"/>
    <property type="evidence" value="ECO:0007669"/>
    <property type="project" value="InterPro"/>
</dbReference>
<dbReference type="InterPro" id="IPR054502">
    <property type="entry name" value="bHLH-TF_ACT-like_plant"/>
</dbReference>
<dbReference type="AlphaFoldDB" id="A0A6J1CV34"/>
<evidence type="ECO:0000256" key="4">
    <source>
        <dbReference type="ARBA" id="ARBA00023163"/>
    </source>
</evidence>
<gene>
    <name evidence="9" type="primary">LOC111014634</name>
</gene>
<feature type="region of interest" description="Disordered" evidence="6">
    <location>
        <begin position="101"/>
        <end position="161"/>
    </location>
</feature>
<evidence type="ECO:0000256" key="2">
    <source>
        <dbReference type="ARBA" id="ARBA00023015"/>
    </source>
</evidence>
<evidence type="ECO:0000256" key="5">
    <source>
        <dbReference type="ARBA" id="ARBA00023242"/>
    </source>
</evidence>
<dbReference type="Pfam" id="PF00010">
    <property type="entry name" value="HLH"/>
    <property type="match status" value="1"/>
</dbReference>
<evidence type="ECO:0000256" key="6">
    <source>
        <dbReference type="SAM" id="MobiDB-lite"/>
    </source>
</evidence>
<feature type="compositionally biased region" description="Polar residues" evidence="6">
    <location>
        <begin position="235"/>
        <end position="245"/>
    </location>
</feature>
<proteinExistence type="predicted"/>
<dbReference type="OrthoDB" id="1918339at2759"/>
<sequence>MERLQGHIHPCFYGEYSERGCSEQGFTSLRFEESEEAYFLTSTLEDKMPFLQMLQSVESQPFKEPNFQNLLKLQHLNKPWELEEVSQIQELVELYSSPINSETKDQNQHPNSASYTDGVSSECNQNQRTQMAKAPPVTKERRKRKRTRPAKNKEEVESQRMTHIAVERNRRRQMNDHLNVIKSLIPTSYIHRGDQASIIGGAIHFVKELEQLLESLEAQRKGEEGGCKAKGELSSVGSRSPTSSAMGMASNGRIGEGVCAEHKSEVAEIEVTMIQTHVNLKIKCPKRQGQLLKAIVALEDLRLTVLHLNISTSQATATMHYSFNLKIEDECKIGSAEQIAATVHQIFSFMNDGRLVKEGGKGKFQAVQWQSLTMENGRTPPLPFPKIKVRKLSKYGSGCGHLE</sequence>
<dbReference type="RefSeq" id="XP_022145118.1">
    <property type="nucleotide sequence ID" value="XM_022289426.1"/>
</dbReference>
<dbReference type="Pfam" id="PF22754">
    <property type="entry name" value="bHLH-TF_ACT-like_plant"/>
    <property type="match status" value="1"/>
</dbReference>
<evidence type="ECO:0000256" key="3">
    <source>
        <dbReference type="ARBA" id="ARBA00023125"/>
    </source>
</evidence>
<reference evidence="9" key="1">
    <citation type="submission" date="2025-08" db="UniProtKB">
        <authorList>
            <consortium name="RefSeq"/>
        </authorList>
    </citation>
    <scope>IDENTIFICATION</scope>
    <source>
        <strain evidence="9">OHB3-1</strain>
    </source>
</reference>
<dbReference type="KEGG" id="mcha:111014634"/>
<name>A0A6J1CV34_MOMCH</name>
<dbReference type="GeneID" id="111014634"/>
<keyword evidence="5" id="KW-0539">Nucleus</keyword>
<dbReference type="Proteomes" id="UP000504603">
    <property type="component" value="Unplaced"/>
</dbReference>
<dbReference type="PANTHER" id="PTHR46684:SF16">
    <property type="entry name" value="TRANSCRIPTION FACTOR BHLH67-LIKE ISOFORM X2"/>
    <property type="match status" value="1"/>
</dbReference>
<dbReference type="GO" id="GO:0005634">
    <property type="term" value="C:nucleus"/>
    <property type="evidence" value="ECO:0007669"/>
    <property type="project" value="UniProtKB-SubCell"/>
</dbReference>
<dbReference type="Gene3D" id="4.10.280.10">
    <property type="entry name" value="Helix-loop-helix DNA-binding domain"/>
    <property type="match status" value="1"/>
</dbReference>
<feature type="compositionally biased region" description="Basic and acidic residues" evidence="6">
    <location>
        <begin position="151"/>
        <end position="161"/>
    </location>
</feature>
<evidence type="ECO:0000256" key="1">
    <source>
        <dbReference type="ARBA" id="ARBA00004123"/>
    </source>
</evidence>
<keyword evidence="8" id="KW-1185">Reference proteome</keyword>
<dbReference type="GO" id="GO:0010052">
    <property type="term" value="P:guard cell differentiation"/>
    <property type="evidence" value="ECO:0007669"/>
    <property type="project" value="InterPro"/>
</dbReference>
<dbReference type="SUPFAM" id="SSF47459">
    <property type="entry name" value="HLH, helix-loop-helix DNA-binding domain"/>
    <property type="match status" value="1"/>
</dbReference>
<accession>A0A6J1CV34</accession>
<keyword evidence="4" id="KW-0804">Transcription</keyword>
<evidence type="ECO:0000313" key="9">
    <source>
        <dbReference type="RefSeq" id="XP_022145118.1"/>
    </source>
</evidence>
<dbReference type="InterPro" id="IPR036638">
    <property type="entry name" value="HLH_DNA-bd_sf"/>
</dbReference>
<dbReference type="PANTHER" id="PTHR46684">
    <property type="entry name" value="TRANSCRIPTION FACTOR FAMA"/>
    <property type="match status" value="1"/>
</dbReference>
<feature type="region of interest" description="Disordered" evidence="6">
    <location>
        <begin position="223"/>
        <end position="250"/>
    </location>
</feature>